<dbReference type="EMBL" id="JARKNE010000012">
    <property type="protein sequence ID" value="KAK5775146.1"/>
    <property type="molecule type" value="Genomic_DNA"/>
</dbReference>
<gene>
    <name evidence="2" type="ORF">PVK06_043015</name>
</gene>
<evidence type="ECO:0000259" key="1">
    <source>
        <dbReference type="PROSITE" id="PS50878"/>
    </source>
</evidence>
<feature type="domain" description="Reverse transcriptase" evidence="1">
    <location>
        <begin position="34"/>
        <end position="146"/>
    </location>
</feature>
<evidence type="ECO:0000313" key="2">
    <source>
        <dbReference type="EMBL" id="KAK5775146.1"/>
    </source>
</evidence>
<reference evidence="2 3" key="1">
    <citation type="submission" date="2023-03" db="EMBL/GenBank/DDBJ databases">
        <title>WGS of Gossypium arboreum.</title>
        <authorList>
            <person name="Yu D."/>
        </authorList>
    </citation>
    <scope>NUCLEOTIDE SEQUENCE [LARGE SCALE GENOMIC DNA]</scope>
    <source>
        <tissue evidence="2">Leaf</tissue>
    </source>
</reference>
<dbReference type="SUPFAM" id="SSF56672">
    <property type="entry name" value="DNA/RNA polymerases"/>
    <property type="match status" value="1"/>
</dbReference>
<dbReference type="Proteomes" id="UP001358586">
    <property type="component" value="Chromosome 12"/>
</dbReference>
<proteinExistence type="predicted"/>
<dbReference type="PROSITE" id="PS50878">
    <property type="entry name" value="RT_POL"/>
    <property type="match status" value="1"/>
</dbReference>
<keyword evidence="3" id="KW-1185">Reference proteome</keyword>
<comment type="caution">
    <text evidence="2">The sequence shown here is derived from an EMBL/GenBank/DDBJ whole genome shotgun (WGS) entry which is preliminary data.</text>
</comment>
<protein>
    <recommendedName>
        <fullName evidence="1">Reverse transcriptase domain-containing protein</fullName>
    </recommendedName>
</protein>
<dbReference type="CDD" id="cd01650">
    <property type="entry name" value="RT_nLTR_like"/>
    <property type="match status" value="1"/>
</dbReference>
<dbReference type="Pfam" id="PF00078">
    <property type="entry name" value="RVT_1"/>
    <property type="match status" value="1"/>
</dbReference>
<accession>A0ABR0MMB5</accession>
<dbReference type="PANTHER" id="PTHR46890">
    <property type="entry name" value="NON-LTR RETROLELEMENT REVERSE TRANSCRIPTASE-LIKE PROTEIN-RELATED"/>
    <property type="match status" value="1"/>
</dbReference>
<dbReference type="InterPro" id="IPR052343">
    <property type="entry name" value="Retrotransposon-Effector_Assoc"/>
</dbReference>
<organism evidence="2 3">
    <name type="scientific">Gossypium arboreum</name>
    <name type="common">Tree cotton</name>
    <name type="synonym">Gossypium nanking</name>
    <dbReference type="NCBI Taxonomy" id="29729"/>
    <lineage>
        <taxon>Eukaryota</taxon>
        <taxon>Viridiplantae</taxon>
        <taxon>Streptophyta</taxon>
        <taxon>Embryophyta</taxon>
        <taxon>Tracheophyta</taxon>
        <taxon>Spermatophyta</taxon>
        <taxon>Magnoliopsida</taxon>
        <taxon>eudicotyledons</taxon>
        <taxon>Gunneridae</taxon>
        <taxon>Pentapetalae</taxon>
        <taxon>rosids</taxon>
        <taxon>malvids</taxon>
        <taxon>Malvales</taxon>
        <taxon>Malvaceae</taxon>
        <taxon>Malvoideae</taxon>
        <taxon>Gossypium</taxon>
    </lineage>
</organism>
<dbReference type="InterPro" id="IPR043502">
    <property type="entry name" value="DNA/RNA_pol_sf"/>
</dbReference>
<sequence>MGSTKAQREDGFPALFYQKCWNTIRDDVIKFCLQILNEGTEVKQINSTHIVLIPKISNPSNMKQFRPISLCNVIYKILAKVIANRLRGVIDKCIDLAQSAFVPGRLISDNVLLAYQILHTLNQKRPGKKGFMAVKLDMSKAYDRVE</sequence>
<dbReference type="PANTHER" id="PTHR46890:SF48">
    <property type="entry name" value="RNA-DIRECTED DNA POLYMERASE"/>
    <property type="match status" value="1"/>
</dbReference>
<name>A0ABR0MMB5_GOSAR</name>
<evidence type="ECO:0000313" key="3">
    <source>
        <dbReference type="Proteomes" id="UP001358586"/>
    </source>
</evidence>
<dbReference type="InterPro" id="IPR000477">
    <property type="entry name" value="RT_dom"/>
</dbReference>